<evidence type="ECO:0000313" key="9">
    <source>
        <dbReference type="EMBL" id="REE81005.1"/>
    </source>
</evidence>
<gene>
    <name evidence="9" type="ORF">A8990_12051</name>
</gene>
<keyword evidence="9" id="KW-0762">Sugar transport</keyword>
<proteinExistence type="inferred from homology"/>
<dbReference type="Proteomes" id="UP000256304">
    <property type="component" value="Unassembled WGS sequence"/>
</dbReference>
<keyword evidence="4 7" id="KW-0812">Transmembrane</keyword>
<dbReference type="GO" id="GO:0005886">
    <property type="term" value="C:plasma membrane"/>
    <property type="evidence" value="ECO:0007669"/>
    <property type="project" value="UniProtKB-SubCell"/>
</dbReference>
<keyword evidence="5 7" id="KW-1133">Transmembrane helix</keyword>
<dbReference type="CDD" id="cd06261">
    <property type="entry name" value="TM_PBP2"/>
    <property type="match status" value="1"/>
</dbReference>
<dbReference type="GO" id="GO:0055085">
    <property type="term" value="P:transmembrane transport"/>
    <property type="evidence" value="ECO:0007669"/>
    <property type="project" value="InterPro"/>
</dbReference>
<sequence length="300" mass="33705">MRTSWQSRLSSSLFALPYTICFALFMLFPIGYGVYISMHDFELLSDEHKFVGLSNYIEIFKVGSYLNTEFFHGLWHTIQFVLYSVPLLLLVGLGLALLVNRLPARLRGLFRTVYFMPFAISASVMAVIWLMMFDTNAGFINSLLQKIEIAPVPWLTDLPWAWLSLVSTTIWWTVGFNMVIFINALNEVPEDYYEAASIDGANAWQKFKGITLPSIRPVMLFVLITSTIASFNIFAQPFLLTRGGPGDSTKVLLMNVLDEAFKGKAIGSASAMAITMAIFIMLISLVQYRLANAGKEQQDA</sequence>
<feature type="transmembrane region" description="Helical" evidence="7">
    <location>
        <begin position="112"/>
        <end position="132"/>
    </location>
</feature>
<dbReference type="InterPro" id="IPR051393">
    <property type="entry name" value="ABC_transporter_permease"/>
</dbReference>
<dbReference type="EMBL" id="QTTN01000020">
    <property type="protein sequence ID" value="REE81005.1"/>
    <property type="molecule type" value="Genomic_DNA"/>
</dbReference>
<feature type="domain" description="ABC transmembrane type-1" evidence="8">
    <location>
        <begin position="74"/>
        <end position="287"/>
    </location>
</feature>
<dbReference type="PANTHER" id="PTHR30193">
    <property type="entry name" value="ABC TRANSPORTER PERMEASE PROTEIN"/>
    <property type="match status" value="1"/>
</dbReference>
<comment type="subcellular location">
    <subcellularLocation>
        <location evidence="1 7">Cell membrane</location>
        <topology evidence="1 7">Multi-pass membrane protein</topology>
    </subcellularLocation>
</comment>
<comment type="caution">
    <text evidence="9">The sequence shown here is derived from an EMBL/GenBank/DDBJ whole genome shotgun (WGS) entry which is preliminary data.</text>
</comment>
<evidence type="ECO:0000256" key="1">
    <source>
        <dbReference type="ARBA" id="ARBA00004651"/>
    </source>
</evidence>
<dbReference type="Pfam" id="PF00528">
    <property type="entry name" value="BPD_transp_1"/>
    <property type="match status" value="1"/>
</dbReference>
<evidence type="ECO:0000256" key="5">
    <source>
        <dbReference type="ARBA" id="ARBA00022989"/>
    </source>
</evidence>
<keyword evidence="2 7" id="KW-0813">Transport</keyword>
<dbReference type="InterPro" id="IPR000515">
    <property type="entry name" value="MetI-like"/>
</dbReference>
<comment type="similarity">
    <text evidence="7">Belongs to the binding-protein-dependent transport system permease family.</text>
</comment>
<keyword evidence="6 7" id="KW-0472">Membrane</keyword>
<feature type="transmembrane region" description="Helical" evidence="7">
    <location>
        <begin position="12"/>
        <end position="35"/>
    </location>
</feature>
<evidence type="ECO:0000313" key="10">
    <source>
        <dbReference type="Proteomes" id="UP000256304"/>
    </source>
</evidence>
<feature type="transmembrane region" description="Helical" evidence="7">
    <location>
        <begin position="265"/>
        <end position="286"/>
    </location>
</feature>
<reference evidence="9 10" key="1">
    <citation type="submission" date="2018-08" db="EMBL/GenBank/DDBJ databases">
        <title>Genomic Encyclopedia of Type Strains, Phase III (KMG-III): the genomes of soil and plant-associated and newly described type strains.</title>
        <authorList>
            <person name="Whitman W."/>
        </authorList>
    </citation>
    <scope>NUCLEOTIDE SEQUENCE [LARGE SCALE GENOMIC DNA]</scope>
    <source>
        <strain evidence="9 10">CGMCC 1.10966</strain>
    </source>
</reference>
<evidence type="ECO:0000256" key="7">
    <source>
        <dbReference type="RuleBase" id="RU363032"/>
    </source>
</evidence>
<keyword evidence="3" id="KW-1003">Cell membrane</keyword>
<dbReference type="Gene3D" id="1.10.3720.10">
    <property type="entry name" value="MetI-like"/>
    <property type="match status" value="1"/>
</dbReference>
<feature type="transmembrane region" description="Helical" evidence="7">
    <location>
        <begin position="80"/>
        <end position="100"/>
    </location>
</feature>
<dbReference type="PANTHER" id="PTHR30193:SF37">
    <property type="entry name" value="INNER MEMBRANE ABC TRANSPORTER PERMEASE PROTEIN YCJO"/>
    <property type="match status" value="1"/>
</dbReference>
<feature type="transmembrane region" description="Helical" evidence="7">
    <location>
        <begin position="218"/>
        <end position="239"/>
    </location>
</feature>
<dbReference type="RefSeq" id="WP_245996069.1">
    <property type="nucleotide sequence ID" value="NZ_QTTN01000020.1"/>
</dbReference>
<evidence type="ECO:0000256" key="6">
    <source>
        <dbReference type="ARBA" id="ARBA00023136"/>
    </source>
</evidence>
<organism evidence="9 10">
    <name type="scientific">Paenibacillus taihuensis</name>
    <dbReference type="NCBI Taxonomy" id="1156355"/>
    <lineage>
        <taxon>Bacteria</taxon>
        <taxon>Bacillati</taxon>
        <taxon>Bacillota</taxon>
        <taxon>Bacilli</taxon>
        <taxon>Bacillales</taxon>
        <taxon>Paenibacillaceae</taxon>
        <taxon>Paenibacillus</taxon>
    </lineage>
</organism>
<name>A0A3D9RWF1_9BACL</name>
<evidence type="ECO:0000256" key="4">
    <source>
        <dbReference type="ARBA" id="ARBA00022692"/>
    </source>
</evidence>
<keyword evidence="10" id="KW-1185">Reference proteome</keyword>
<evidence type="ECO:0000259" key="8">
    <source>
        <dbReference type="PROSITE" id="PS50928"/>
    </source>
</evidence>
<evidence type="ECO:0000256" key="2">
    <source>
        <dbReference type="ARBA" id="ARBA00022448"/>
    </source>
</evidence>
<dbReference type="SUPFAM" id="SSF161098">
    <property type="entry name" value="MetI-like"/>
    <property type="match status" value="1"/>
</dbReference>
<accession>A0A3D9RWF1</accession>
<evidence type="ECO:0000256" key="3">
    <source>
        <dbReference type="ARBA" id="ARBA00022475"/>
    </source>
</evidence>
<feature type="transmembrane region" description="Helical" evidence="7">
    <location>
        <begin position="160"/>
        <end position="182"/>
    </location>
</feature>
<dbReference type="InterPro" id="IPR035906">
    <property type="entry name" value="MetI-like_sf"/>
</dbReference>
<protein>
    <submittedName>
        <fullName evidence="9">Multiple sugar transport system permease protein</fullName>
    </submittedName>
</protein>
<dbReference type="AlphaFoldDB" id="A0A3D9RWF1"/>
<dbReference type="PROSITE" id="PS50928">
    <property type="entry name" value="ABC_TM1"/>
    <property type="match status" value="1"/>
</dbReference>